<dbReference type="InterPro" id="IPR051791">
    <property type="entry name" value="Pra-immunoreactive"/>
</dbReference>
<name>A0ABN6YTE1_9MICO</name>
<dbReference type="Pfam" id="PF10708">
    <property type="entry name" value="DUF2510"/>
    <property type="match status" value="1"/>
</dbReference>
<feature type="region of interest" description="Disordered" evidence="6">
    <location>
        <begin position="29"/>
        <end position="104"/>
    </location>
</feature>
<comment type="subcellular location">
    <subcellularLocation>
        <location evidence="1">Cell membrane</location>
        <topology evidence="1">Multi-pass membrane protein</topology>
    </subcellularLocation>
</comment>
<evidence type="ECO:0008006" key="11">
    <source>
        <dbReference type="Google" id="ProtNLM"/>
    </source>
</evidence>
<dbReference type="EMBL" id="AP027735">
    <property type="protein sequence ID" value="BDZ58748.1"/>
    <property type="molecule type" value="Genomic_DNA"/>
</dbReference>
<keyword evidence="2" id="KW-1003">Cell membrane</keyword>
<accession>A0ABN6YTE1</accession>
<evidence type="ECO:0000259" key="8">
    <source>
        <dbReference type="Pfam" id="PF06271"/>
    </source>
</evidence>
<evidence type="ECO:0000313" key="10">
    <source>
        <dbReference type="EMBL" id="BDZ58748.1"/>
    </source>
</evidence>
<sequence length="244" mass="26302">MTARPSGWYDDPDDETQLRYWDGILWTERRTPKVKPGLDGSRIGTPSAYPDPAEQQQAAAPGTTVGGSRFGNPGDPYAGPGVPPAQTPPHQTYGGPGQPVPQQYAQPGWQQQVARGAFTPEGQRLSGWWRRFFAWFVDGIVVFVVGALLALPWASDWFAGYRSYWNDAMDAAASGSSQAPPVPEELAVMPVQLALAVALVYAVYEIAMVVWRGRTLGKMLTGISVRSVDAPASSPSPRPRSGSS</sequence>
<dbReference type="RefSeq" id="WP_289231054.1">
    <property type="nucleotide sequence ID" value="NZ_AP027735.1"/>
</dbReference>
<keyword evidence="4 7" id="KW-1133">Transmembrane helix</keyword>
<feature type="domain" description="DUF2510" evidence="9">
    <location>
        <begin position="7"/>
        <end position="35"/>
    </location>
</feature>
<reference evidence="10" key="2">
    <citation type="submission" date="2023-02" db="EMBL/GenBank/DDBJ databases">
        <authorList>
            <person name="Sun Q."/>
            <person name="Mori K."/>
        </authorList>
    </citation>
    <scope>NUCLEOTIDE SEQUENCE</scope>
    <source>
        <strain evidence="10">NBRC 110608</strain>
    </source>
</reference>
<evidence type="ECO:0000256" key="2">
    <source>
        <dbReference type="ARBA" id="ARBA00022475"/>
    </source>
</evidence>
<evidence type="ECO:0000256" key="7">
    <source>
        <dbReference type="SAM" id="Phobius"/>
    </source>
</evidence>
<evidence type="ECO:0000256" key="1">
    <source>
        <dbReference type="ARBA" id="ARBA00004651"/>
    </source>
</evidence>
<feature type="compositionally biased region" description="Low complexity" evidence="6">
    <location>
        <begin position="48"/>
        <end position="61"/>
    </location>
</feature>
<feature type="domain" description="RDD" evidence="8">
    <location>
        <begin position="126"/>
        <end position="229"/>
    </location>
</feature>
<evidence type="ECO:0000259" key="9">
    <source>
        <dbReference type="Pfam" id="PF10708"/>
    </source>
</evidence>
<reference evidence="10" key="1">
    <citation type="journal article" date="2014" name="Int. J. Syst. Evol. Microbiol.">
        <title>Complete genome of a new Firmicutes species belonging to the dominant human colonic microbiota ('Ruminococcus bicirculans') reveals two chromosomes and a selective capacity to utilize plant glucans.</title>
        <authorList>
            <consortium name="NISC Comparative Sequencing Program"/>
            <person name="Wegmann U."/>
            <person name="Louis P."/>
            <person name="Goesmann A."/>
            <person name="Henrissat B."/>
            <person name="Duncan S.H."/>
            <person name="Flint H.J."/>
        </authorList>
    </citation>
    <scope>NUCLEOTIDE SEQUENCE</scope>
    <source>
        <strain evidence="10">NBRC 110608</strain>
    </source>
</reference>
<proteinExistence type="predicted"/>
<keyword evidence="3 7" id="KW-0812">Transmembrane</keyword>
<gene>
    <name evidence="10" type="ORF">GCM10025872_24050</name>
</gene>
<feature type="transmembrane region" description="Helical" evidence="7">
    <location>
        <begin position="191"/>
        <end position="211"/>
    </location>
</feature>
<evidence type="ECO:0000256" key="3">
    <source>
        <dbReference type="ARBA" id="ARBA00022692"/>
    </source>
</evidence>
<dbReference type="PANTHER" id="PTHR36115">
    <property type="entry name" value="PROLINE-RICH ANTIGEN HOMOLOG-RELATED"/>
    <property type="match status" value="1"/>
</dbReference>
<dbReference type="Pfam" id="PF06271">
    <property type="entry name" value="RDD"/>
    <property type="match status" value="1"/>
</dbReference>
<organism evidence="10">
    <name type="scientific">Barrientosiimonas endolithica</name>
    <dbReference type="NCBI Taxonomy" id="1535208"/>
    <lineage>
        <taxon>Bacteria</taxon>
        <taxon>Bacillati</taxon>
        <taxon>Actinomycetota</taxon>
        <taxon>Actinomycetes</taxon>
        <taxon>Micrococcales</taxon>
        <taxon>Dermacoccaceae</taxon>
        <taxon>Barrientosiimonas</taxon>
    </lineage>
</organism>
<dbReference type="InterPro" id="IPR018929">
    <property type="entry name" value="DUF2510"/>
</dbReference>
<keyword evidence="5 7" id="KW-0472">Membrane</keyword>
<dbReference type="InterPro" id="IPR010432">
    <property type="entry name" value="RDD"/>
</dbReference>
<protein>
    <recommendedName>
        <fullName evidence="11">DUF2510 domain-containing protein</fullName>
    </recommendedName>
</protein>
<evidence type="ECO:0000256" key="4">
    <source>
        <dbReference type="ARBA" id="ARBA00022989"/>
    </source>
</evidence>
<evidence type="ECO:0000256" key="6">
    <source>
        <dbReference type="SAM" id="MobiDB-lite"/>
    </source>
</evidence>
<feature type="transmembrane region" description="Helical" evidence="7">
    <location>
        <begin position="132"/>
        <end position="154"/>
    </location>
</feature>
<evidence type="ECO:0000256" key="5">
    <source>
        <dbReference type="ARBA" id="ARBA00023136"/>
    </source>
</evidence>